<dbReference type="SUPFAM" id="SSF48452">
    <property type="entry name" value="TPR-like"/>
    <property type="match status" value="1"/>
</dbReference>
<feature type="domain" description="GGDEF" evidence="4">
    <location>
        <begin position="451"/>
        <end position="584"/>
    </location>
</feature>
<dbReference type="Pfam" id="PF00990">
    <property type="entry name" value="GGDEF"/>
    <property type="match status" value="1"/>
</dbReference>
<evidence type="ECO:0000313" key="5">
    <source>
        <dbReference type="EMBL" id="MET4570059.1"/>
    </source>
</evidence>
<dbReference type="SUPFAM" id="SSF55073">
    <property type="entry name" value="Nucleotide cyclase"/>
    <property type="match status" value="1"/>
</dbReference>
<comment type="caution">
    <text evidence="5">The sequence shown here is derived from an EMBL/GenBank/DDBJ whole genome shotgun (WGS) entry which is preliminary data.</text>
</comment>
<dbReference type="PANTHER" id="PTHR45138">
    <property type="entry name" value="REGULATORY COMPONENTS OF SENSORY TRANSDUCTION SYSTEM"/>
    <property type="match status" value="1"/>
</dbReference>
<evidence type="ECO:0000256" key="3">
    <source>
        <dbReference type="SAM" id="Phobius"/>
    </source>
</evidence>
<evidence type="ECO:0000313" key="6">
    <source>
        <dbReference type="Proteomes" id="UP001549251"/>
    </source>
</evidence>
<dbReference type="EC" id="2.7.7.65" evidence="1"/>
<protein>
    <recommendedName>
        <fullName evidence="1">diguanylate cyclase</fullName>
        <ecNumber evidence="1">2.7.7.65</ecNumber>
    </recommendedName>
</protein>
<dbReference type="Gene3D" id="3.30.70.270">
    <property type="match status" value="1"/>
</dbReference>
<dbReference type="InterPro" id="IPR000160">
    <property type="entry name" value="GGDEF_dom"/>
</dbReference>
<dbReference type="PANTHER" id="PTHR45138:SF9">
    <property type="entry name" value="DIGUANYLATE CYCLASE DGCM-RELATED"/>
    <property type="match status" value="1"/>
</dbReference>
<dbReference type="InterPro" id="IPR029787">
    <property type="entry name" value="Nucleotide_cyclase"/>
</dbReference>
<keyword evidence="3" id="KW-0812">Transmembrane</keyword>
<reference evidence="5 6" key="1">
    <citation type="submission" date="2024-06" db="EMBL/GenBank/DDBJ databases">
        <title>Sorghum-associated microbial communities from plants grown in Nebraska, USA.</title>
        <authorList>
            <person name="Schachtman D."/>
        </authorList>
    </citation>
    <scope>NUCLEOTIDE SEQUENCE [LARGE SCALE GENOMIC DNA]</scope>
    <source>
        <strain evidence="5 6">1757</strain>
    </source>
</reference>
<keyword evidence="3" id="KW-0472">Membrane</keyword>
<name>A0ABV2PYD5_9GAMM</name>
<dbReference type="PROSITE" id="PS50887">
    <property type="entry name" value="GGDEF"/>
    <property type="match status" value="1"/>
</dbReference>
<gene>
    <name evidence="5" type="ORF">ABIE04_002420</name>
</gene>
<accession>A0ABV2PYD5</accession>
<evidence type="ECO:0000256" key="2">
    <source>
        <dbReference type="ARBA" id="ARBA00034247"/>
    </source>
</evidence>
<feature type="transmembrane region" description="Helical" evidence="3">
    <location>
        <begin position="391"/>
        <end position="410"/>
    </location>
</feature>
<dbReference type="Gene3D" id="1.25.40.10">
    <property type="entry name" value="Tetratricopeptide repeat domain"/>
    <property type="match status" value="1"/>
</dbReference>
<comment type="catalytic activity">
    <reaction evidence="2">
        <text>2 GTP = 3',3'-c-di-GMP + 2 diphosphate</text>
        <dbReference type="Rhea" id="RHEA:24898"/>
        <dbReference type="ChEBI" id="CHEBI:33019"/>
        <dbReference type="ChEBI" id="CHEBI:37565"/>
        <dbReference type="ChEBI" id="CHEBI:58805"/>
        <dbReference type="EC" id="2.7.7.65"/>
    </reaction>
</comment>
<dbReference type="InterPro" id="IPR050469">
    <property type="entry name" value="Diguanylate_Cyclase"/>
</dbReference>
<dbReference type="EMBL" id="JBEPSD010000002">
    <property type="protein sequence ID" value="MET4570059.1"/>
    <property type="molecule type" value="Genomic_DNA"/>
</dbReference>
<dbReference type="SMART" id="SM00267">
    <property type="entry name" value="GGDEF"/>
    <property type="match status" value="1"/>
</dbReference>
<dbReference type="CDD" id="cd01949">
    <property type="entry name" value="GGDEF"/>
    <property type="match status" value="1"/>
</dbReference>
<dbReference type="InterPro" id="IPR011990">
    <property type="entry name" value="TPR-like_helical_dom_sf"/>
</dbReference>
<sequence>MLRLPSRFWSWPVMISMAMGSLVPHCHATTSASDPAILLDQAESLQRKDHSRFVQILAQIHNEVPHLTPEERWRFSYLDAWKNAFEGNYSKSETQLHKVIDHADSAILVAKASALLLTNLGINRRYEEAFTLANRLTAELPQIRDPGARYLVLMNLSQMLDFSGQTDLALKYARMMEDSIPPGETRCLPLNLQIAALYNSKQLTSADPKLQQTVDVCTAAQRPVATNSTWLVLSSLYLDENQPRKAMELLDRIGPSVRTNQYHDHMLSAQVERAQAHAKLGNDNEARKAALSAVAMSRPGDISEWLMVAYQLLYQIEKKQGHSAAALAYYEHYVVQDKGYLNDVSARALAYQVAQQHMLVQRLETEKLSKQNNILRLQQALDTKAVETSRLYITLLLVILASIVLWLFRLKRSQLRFMRLSHRDGLTGILNHQHFITEAGRVLRLLEKKLGHACLISIDLDHFKRVNDTYGHAMGDVVLKLAVAICQQHLRPSDLFGRLGGEEFGILLHDCSRKQGLDIANRIRIAIGTTPMEQDGSGVSISASVGLASTDTSGYELQRLCKEADSALYRAKRAGRNRVIADTEDGNLVEA</sequence>
<keyword evidence="3" id="KW-1133">Transmembrane helix</keyword>
<organism evidence="5 6">
    <name type="scientific">Rhodanobacter soli</name>
    <dbReference type="NCBI Taxonomy" id="590609"/>
    <lineage>
        <taxon>Bacteria</taxon>
        <taxon>Pseudomonadati</taxon>
        <taxon>Pseudomonadota</taxon>
        <taxon>Gammaproteobacteria</taxon>
        <taxon>Lysobacterales</taxon>
        <taxon>Rhodanobacteraceae</taxon>
        <taxon>Rhodanobacter</taxon>
    </lineage>
</organism>
<dbReference type="Proteomes" id="UP001549251">
    <property type="component" value="Unassembled WGS sequence"/>
</dbReference>
<keyword evidence="6" id="KW-1185">Reference proteome</keyword>
<dbReference type="InterPro" id="IPR043128">
    <property type="entry name" value="Rev_trsase/Diguanyl_cyclase"/>
</dbReference>
<dbReference type="NCBIfam" id="TIGR00254">
    <property type="entry name" value="GGDEF"/>
    <property type="match status" value="1"/>
</dbReference>
<evidence type="ECO:0000259" key="4">
    <source>
        <dbReference type="PROSITE" id="PS50887"/>
    </source>
</evidence>
<evidence type="ECO:0000256" key="1">
    <source>
        <dbReference type="ARBA" id="ARBA00012528"/>
    </source>
</evidence>
<proteinExistence type="predicted"/>